<sequence>MTPTSYKDLDPDSSLTDGTFAVSGDILSVDGLGGLLLEGKTIGASAGVAELDGMLADASGVAALTGPSADIGGAPSGANVGAVTGVETAGDEARGEPDGAAAFGEGVGGETVGLGGEVDEDGDVAGDFEGETGIVGREVDGDGDAAGDFEGETGIVGGEVDGDVAGDFEGETGVVGREVDGDGDFEGETGRVGGEVDGVVAGDFEGDDGGEVVEGEGEELEGDVGTDEDVGDDAGALSPFTVKLEFEIQKAKRRRRRTPCICCNILIEPWIFEVAKKVVFLKNRGQC</sequence>
<dbReference type="EMBL" id="JAQIZT010000001">
    <property type="protein sequence ID" value="KAJ7014343.1"/>
    <property type="molecule type" value="Genomic_DNA"/>
</dbReference>
<comment type="caution">
    <text evidence="2">The sequence shown here is derived from an EMBL/GenBank/DDBJ whole genome shotgun (WGS) entry which is preliminary data.</text>
</comment>
<dbReference type="AlphaFoldDB" id="A0AAD6RSV6"/>
<accession>A0AAD6RSV6</accession>
<dbReference type="Proteomes" id="UP001164929">
    <property type="component" value="Chromosome 1"/>
</dbReference>
<protein>
    <submittedName>
        <fullName evidence="2">Sodium/potassium/calcium exchanger 1</fullName>
    </submittedName>
</protein>
<evidence type="ECO:0000313" key="2">
    <source>
        <dbReference type="EMBL" id="KAJ7014343.1"/>
    </source>
</evidence>
<name>A0AAD6RSV6_9ROSI</name>
<gene>
    <name evidence="2" type="ORF">NC653_003836</name>
</gene>
<feature type="region of interest" description="Disordered" evidence="1">
    <location>
        <begin position="173"/>
        <end position="198"/>
    </location>
</feature>
<proteinExistence type="predicted"/>
<reference evidence="2 3" key="1">
    <citation type="journal article" date="2023" name="Mol. Ecol. Resour.">
        <title>Chromosome-level genome assembly of a triploid poplar Populus alba 'Berolinensis'.</title>
        <authorList>
            <person name="Chen S."/>
            <person name="Yu Y."/>
            <person name="Wang X."/>
            <person name="Wang S."/>
            <person name="Zhang T."/>
            <person name="Zhou Y."/>
            <person name="He R."/>
            <person name="Meng N."/>
            <person name="Wang Y."/>
            <person name="Liu W."/>
            <person name="Liu Z."/>
            <person name="Liu J."/>
            <person name="Guo Q."/>
            <person name="Huang H."/>
            <person name="Sederoff R.R."/>
            <person name="Wang G."/>
            <person name="Qu G."/>
            <person name="Chen S."/>
        </authorList>
    </citation>
    <scope>NUCLEOTIDE SEQUENCE [LARGE SCALE GENOMIC DNA]</scope>
    <source>
        <strain evidence="2">SC-2020</strain>
    </source>
</reference>
<evidence type="ECO:0000313" key="3">
    <source>
        <dbReference type="Proteomes" id="UP001164929"/>
    </source>
</evidence>
<keyword evidence="3" id="KW-1185">Reference proteome</keyword>
<evidence type="ECO:0000256" key="1">
    <source>
        <dbReference type="SAM" id="MobiDB-lite"/>
    </source>
</evidence>
<organism evidence="2 3">
    <name type="scientific">Populus alba x Populus x berolinensis</name>
    <dbReference type="NCBI Taxonomy" id="444605"/>
    <lineage>
        <taxon>Eukaryota</taxon>
        <taxon>Viridiplantae</taxon>
        <taxon>Streptophyta</taxon>
        <taxon>Embryophyta</taxon>
        <taxon>Tracheophyta</taxon>
        <taxon>Spermatophyta</taxon>
        <taxon>Magnoliopsida</taxon>
        <taxon>eudicotyledons</taxon>
        <taxon>Gunneridae</taxon>
        <taxon>Pentapetalae</taxon>
        <taxon>rosids</taxon>
        <taxon>fabids</taxon>
        <taxon>Malpighiales</taxon>
        <taxon>Salicaceae</taxon>
        <taxon>Saliceae</taxon>
        <taxon>Populus</taxon>
    </lineage>
</organism>